<sequence>MAPINLPYYVPTSELPQPLPTNQEIHDSTEQLMGMGGRRLVRIGPYVVKYGTGVNCIEAENMLFVKANSVTDTRVEMSSYIVMEYLEGHTLDFEWGLLSAQQKDGISDQLRGIERHGLLDCMFWTGDDACAPLSGPFNTENGLNEAMCDKATYNNLSPEKVEFYRRAFPVVLRDHAPVFTHGDFQRKNIIIKRISPSTIREVQSSDPEDDTFELAVIDWENAGWYPNYWEFAIALFACGSWKDDWHKWVGRSLDLFLNEFVWMQMLRSELWS</sequence>
<dbReference type="Proteomes" id="UP000462212">
    <property type="component" value="Unassembled WGS sequence"/>
</dbReference>
<organism evidence="1 2">
    <name type="scientific">Lachnellula subtilissima</name>
    <dbReference type="NCBI Taxonomy" id="602034"/>
    <lineage>
        <taxon>Eukaryota</taxon>
        <taxon>Fungi</taxon>
        <taxon>Dikarya</taxon>
        <taxon>Ascomycota</taxon>
        <taxon>Pezizomycotina</taxon>
        <taxon>Leotiomycetes</taxon>
        <taxon>Helotiales</taxon>
        <taxon>Lachnaceae</taxon>
        <taxon>Lachnellula</taxon>
    </lineage>
</organism>
<keyword evidence="2" id="KW-1185">Reference proteome</keyword>
<evidence type="ECO:0000313" key="1">
    <source>
        <dbReference type="EMBL" id="TVY33115.1"/>
    </source>
</evidence>
<dbReference type="OrthoDB" id="2906425at2759"/>
<gene>
    <name evidence="1" type="ORF">LSUB1_G008439</name>
</gene>
<dbReference type="InterPro" id="IPR011009">
    <property type="entry name" value="Kinase-like_dom_sf"/>
</dbReference>
<dbReference type="PANTHER" id="PTHR21310">
    <property type="entry name" value="AMINOGLYCOSIDE PHOSPHOTRANSFERASE-RELATED-RELATED"/>
    <property type="match status" value="1"/>
</dbReference>
<evidence type="ECO:0000313" key="2">
    <source>
        <dbReference type="Proteomes" id="UP000462212"/>
    </source>
</evidence>
<dbReference type="SUPFAM" id="SSF56112">
    <property type="entry name" value="Protein kinase-like (PK-like)"/>
    <property type="match status" value="1"/>
</dbReference>
<protein>
    <recommendedName>
        <fullName evidence="3">Aminoglycoside phosphotransferase domain-containing protein</fullName>
    </recommendedName>
</protein>
<proteinExistence type="predicted"/>
<dbReference type="Gene3D" id="3.90.1200.10">
    <property type="match status" value="1"/>
</dbReference>
<name>A0A8H8RF45_9HELO</name>
<comment type="caution">
    <text evidence="1">The sequence shown here is derived from an EMBL/GenBank/DDBJ whole genome shotgun (WGS) entry which is preliminary data.</text>
</comment>
<dbReference type="EMBL" id="QGMJ01000862">
    <property type="protein sequence ID" value="TVY33115.1"/>
    <property type="molecule type" value="Genomic_DNA"/>
</dbReference>
<dbReference type="AlphaFoldDB" id="A0A8H8RF45"/>
<evidence type="ECO:0008006" key="3">
    <source>
        <dbReference type="Google" id="ProtNLM"/>
    </source>
</evidence>
<dbReference type="PANTHER" id="PTHR21310:SF48">
    <property type="entry name" value="AMINOGLYCOSIDE PHOSPHOTRANSFERASE DOMAIN-CONTAINING PROTEIN"/>
    <property type="match status" value="1"/>
</dbReference>
<accession>A0A8H8RF45</accession>
<dbReference type="CDD" id="cd05120">
    <property type="entry name" value="APH_ChoK_like"/>
    <property type="match status" value="1"/>
</dbReference>
<dbReference type="InterPro" id="IPR051678">
    <property type="entry name" value="AGP_Transferase"/>
</dbReference>
<reference evidence="1 2" key="1">
    <citation type="submission" date="2018-05" db="EMBL/GenBank/DDBJ databases">
        <title>Genome sequencing and assembly of the regulated plant pathogen Lachnellula willkommii and related sister species for the development of diagnostic species identification markers.</title>
        <authorList>
            <person name="Giroux E."/>
            <person name="Bilodeau G."/>
        </authorList>
    </citation>
    <scope>NUCLEOTIDE SEQUENCE [LARGE SCALE GENOMIC DNA]</scope>
    <source>
        <strain evidence="1 2">CBS 197.66</strain>
    </source>
</reference>